<dbReference type="RefSeq" id="WP_062093046.1">
    <property type="nucleotide sequence ID" value="NZ_FCOK02000139.1"/>
</dbReference>
<dbReference type="SUPFAM" id="SSF55961">
    <property type="entry name" value="Bet v1-like"/>
    <property type="match status" value="1"/>
</dbReference>
<dbReference type="PANTHER" id="PTHR38588:SF1">
    <property type="entry name" value="BLL0334 PROTEIN"/>
    <property type="match status" value="1"/>
</dbReference>
<dbReference type="CDD" id="cd05018">
    <property type="entry name" value="CoxG"/>
    <property type="match status" value="1"/>
</dbReference>
<dbReference type="AlphaFoldDB" id="A0A158JZ31"/>
<accession>A0A158JZ31</accession>
<dbReference type="Proteomes" id="UP000054683">
    <property type="component" value="Unassembled WGS sequence"/>
</dbReference>
<dbReference type="EMBL" id="FCOK02000139">
    <property type="protein sequence ID" value="SAL73699.1"/>
    <property type="molecule type" value="Genomic_DNA"/>
</dbReference>
<dbReference type="InterPro" id="IPR010419">
    <property type="entry name" value="CO_DH_gsu"/>
</dbReference>
<dbReference type="Gene3D" id="3.30.530.20">
    <property type="match status" value="1"/>
</dbReference>
<proteinExistence type="predicted"/>
<gene>
    <name evidence="1" type="ORF">AWB69_09058</name>
</gene>
<organism evidence="1 2">
    <name type="scientific">Caballeronia udeis</name>
    <dbReference type="NCBI Taxonomy" id="1232866"/>
    <lineage>
        <taxon>Bacteria</taxon>
        <taxon>Pseudomonadati</taxon>
        <taxon>Pseudomonadota</taxon>
        <taxon>Betaproteobacteria</taxon>
        <taxon>Burkholderiales</taxon>
        <taxon>Burkholderiaceae</taxon>
        <taxon>Caballeronia</taxon>
    </lineage>
</organism>
<evidence type="ECO:0000313" key="2">
    <source>
        <dbReference type="Proteomes" id="UP000054683"/>
    </source>
</evidence>
<sequence>MELSGQQIVAAPRQAVWDALNDPRALYECIPGCEDIEKISGEETRVRVAVKLGPVRARFTGKMLMSDVTLAEQCKLTFEGAGGAAGFAKGSSRVELSDEGSATKLTYSIEASVGGKLGQIGGRLIDSSAKKMADEFFGSLDRYLTGNPLARESGWDSAPTTKIADIADLPRSAPEKPSVRDTSVIRGAWSGGLTAELFRVGWFMLGVAVTLLLKHSF</sequence>
<reference evidence="1 2" key="1">
    <citation type="submission" date="2016-01" db="EMBL/GenBank/DDBJ databases">
        <authorList>
            <person name="Oliw E.H."/>
        </authorList>
    </citation>
    <scope>NUCLEOTIDE SEQUENCE [LARGE SCALE GENOMIC DNA]</scope>
    <source>
        <strain evidence="1">LMG 27134</strain>
    </source>
</reference>
<dbReference type="Pfam" id="PF06240">
    <property type="entry name" value="COXG"/>
    <property type="match status" value="1"/>
</dbReference>
<protein>
    <submittedName>
        <fullName evidence="1">Carbon monoxide dehydrogenase subunit G</fullName>
    </submittedName>
</protein>
<evidence type="ECO:0000313" key="1">
    <source>
        <dbReference type="EMBL" id="SAL73699.1"/>
    </source>
</evidence>
<name>A0A158JZ31_9BURK</name>
<dbReference type="OrthoDB" id="9787428at2"/>
<dbReference type="PANTHER" id="PTHR38588">
    <property type="entry name" value="BLL0334 PROTEIN"/>
    <property type="match status" value="1"/>
</dbReference>
<dbReference type="InterPro" id="IPR023393">
    <property type="entry name" value="START-like_dom_sf"/>
</dbReference>